<dbReference type="SUPFAM" id="SSF81383">
    <property type="entry name" value="F-box domain"/>
    <property type="match status" value="1"/>
</dbReference>
<dbReference type="InterPro" id="IPR036047">
    <property type="entry name" value="F-box-like_dom_sf"/>
</dbReference>
<accession>A0ABY7FRP4</accession>
<dbReference type="InterPro" id="IPR036322">
    <property type="entry name" value="WD40_repeat_dom_sf"/>
</dbReference>
<dbReference type="PANTHER" id="PTHR19855:SF34">
    <property type="entry name" value="F-BOX_WD REPEAT-CONTAINING PROTEIN 9"/>
    <property type="match status" value="1"/>
</dbReference>
<evidence type="ECO:0000256" key="1">
    <source>
        <dbReference type="PROSITE-ProRule" id="PRU00221"/>
    </source>
</evidence>
<feature type="region of interest" description="Disordered" evidence="2">
    <location>
        <begin position="21"/>
        <end position="50"/>
    </location>
</feature>
<dbReference type="Gene3D" id="2.130.10.10">
    <property type="entry name" value="YVTN repeat-like/Quinoprotein amine dehydrogenase"/>
    <property type="match status" value="1"/>
</dbReference>
<dbReference type="PROSITE" id="PS50181">
    <property type="entry name" value="FBOX"/>
    <property type="match status" value="1"/>
</dbReference>
<dbReference type="Pfam" id="PF12937">
    <property type="entry name" value="F-box-like"/>
    <property type="match status" value="1"/>
</dbReference>
<feature type="domain" description="F-box" evidence="3">
    <location>
        <begin position="61"/>
        <end position="108"/>
    </location>
</feature>
<dbReference type="EMBL" id="CP111024">
    <property type="protein sequence ID" value="WAR24832.1"/>
    <property type="molecule type" value="Genomic_DNA"/>
</dbReference>
<reference evidence="4" key="1">
    <citation type="submission" date="2022-11" db="EMBL/GenBank/DDBJ databases">
        <title>Centuries of genome instability and evolution in soft-shell clam transmissible cancer (bioRxiv).</title>
        <authorList>
            <person name="Hart S.F.M."/>
            <person name="Yonemitsu M.A."/>
            <person name="Giersch R.M."/>
            <person name="Beal B.F."/>
            <person name="Arriagada G."/>
            <person name="Davis B.W."/>
            <person name="Ostrander E.A."/>
            <person name="Goff S.P."/>
            <person name="Metzger M.J."/>
        </authorList>
    </citation>
    <scope>NUCLEOTIDE SEQUENCE</scope>
    <source>
        <strain evidence="4">MELC-2E11</strain>
        <tissue evidence="4">Siphon/mantle</tissue>
    </source>
</reference>
<gene>
    <name evidence="4" type="ORF">MAR_038501</name>
</gene>
<proteinExistence type="predicted"/>
<evidence type="ECO:0000313" key="4">
    <source>
        <dbReference type="EMBL" id="WAR24832.1"/>
    </source>
</evidence>
<feature type="compositionally biased region" description="Basic and acidic residues" evidence="2">
    <location>
        <begin position="30"/>
        <end position="43"/>
    </location>
</feature>
<evidence type="ECO:0000256" key="2">
    <source>
        <dbReference type="SAM" id="MobiDB-lite"/>
    </source>
</evidence>
<dbReference type="InterPro" id="IPR001680">
    <property type="entry name" value="WD40_rpt"/>
</dbReference>
<sequence>MKEGDSLCDSVSVEYNITKKMEQLNSSDHTSAEEKTDVRKPEQIEESDGDVLINPDPDEFELNLTDLPEEILIHIASFVESRVIISALYGTCRLFYALFSDERYWKTRIAQTFHKSYPIFETKGFNWRRACMEREELHDLWSNPGKNFDHFIVNQGFFAAVDVVHLMKSDDFTVFHDDKTHKGWVWSMASQGDSLVTGSWDTYIRMWDTGDGNVALTYDKKLKTPVLGLYYEPNFIAAGGFDKRLHMFDPRSPDEPMRKCYHTHPLLCVTGDDKYIISGSEDKVISIYDRTAGKKYKQIKTIDVGHSGKLTGLIHTDGGVFTCCSDSKVKVIEPCLDADVITTLNAHSGEVAG</sequence>
<dbReference type="InterPro" id="IPR015943">
    <property type="entry name" value="WD40/YVTN_repeat-like_dom_sf"/>
</dbReference>
<name>A0ABY7FRP4_MYAAR</name>
<feature type="repeat" description="WD" evidence="1">
    <location>
        <begin position="178"/>
        <end position="217"/>
    </location>
</feature>
<keyword evidence="1" id="KW-0853">WD repeat</keyword>
<evidence type="ECO:0000259" key="3">
    <source>
        <dbReference type="PROSITE" id="PS50181"/>
    </source>
</evidence>
<feature type="non-terminal residue" evidence="4">
    <location>
        <position position="1"/>
    </location>
</feature>
<organism evidence="4 5">
    <name type="scientific">Mya arenaria</name>
    <name type="common">Soft-shell clam</name>
    <dbReference type="NCBI Taxonomy" id="6604"/>
    <lineage>
        <taxon>Eukaryota</taxon>
        <taxon>Metazoa</taxon>
        <taxon>Spiralia</taxon>
        <taxon>Lophotrochozoa</taxon>
        <taxon>Mollusca</taxon>
        <taxon>Bivalvia</taxon>
        <taxon>Autobranchia</taxon>
        <taxon>Heteroconchia</taxon>
        <taxon>Euheterodonta</taxon>
        <taxon>Imparidentia</taxon>
        <taxon>Neoheterodontei</taxon>
        <taxon>Myida</taxon>
        <taxon>Myoidea</taxon>
        <taxon>Myidae</taxon>
        <taxon>Mya</taxon>
    </lineage>
</organism>
<keyword evidence="5" id="KW-1185">Reference proteome</keyword>
<dbReference type="PROSITE" id="PS50082">
    <property type="entry name" value="WD_REPEATS_2"/>
    <property type="match status" value="1"/>
</dbReference>
<dbReference type="SMART" id="SM00320">
    <property type="entry name" value="WD40"/>
    <property type="match status" value="4"/>
</dbReference>
<evidence type="ECO:0000313" key="5">
    <source>
        <dbReference type="Proteomes" id="UP001164746"/>
    </source>
</evidence>
<dbReference type="Gene3D" id="1.20.1280.50">
    <property type="match status" value="1"/>
</dbReference>
<dbReference type="Pfam" id="PF00400">
    <property type="entry name" value="WD40"/>
    <property type="match status" value="3"/>
</dbReference>
<dbReference type="PANTHER" id="PTHR19855">
    <property type="entry name" value="WD40 REPEAT PROTEIN 12, 37"/>
    <property type="match status" value="1"/>
</dbReference>
<dbReference type="SUPFAM" id="SSF50978">
    <property type="entry name" value="WD40 repeat-like"/>
    <property type="match status" value="1"/>
</dbReference>
<dbReference type="Proteomes" id="UP001164746">
    <property type="component" value="Chromosome 13"/>
</dbReference>
<protein>
    <submittedName>
        <fullName evidence="4">FBXW9-like protein</fullName>
    </submittedName>
</protein>
<dbReference type="InterPro" id="IPR001810">
    <property type="entry name" value="F-box_dom"/>
</dbReference>